<feature type="domain" description="Integrase catalytic" evidence="1">
    <location>
        <begin position="149"/>
        <end position="246"/>
    </location>
</feature>
<dbReference type="InterPro" id="IPR001584">
    <property type="entry name" value="Integrase_cat-core"/>
</dbReference>
<accession>F9UJ91</accession>
<dbReference type="Gene3D" id="3.30.420.10">
    <property type="entry name" value="Ribonuclease H-like superfamily/Ribonuclease H"/>
    <property type="match status" value="1"/>
</dbReference>
<reference evidence="2 3" key="1">
    <citation type="journal article" date="2013" name="Genome Announc.">
        <title>Genome Sequence of Mycoplasma columbinum Strain SF7.</title>
        <authorList>
            <person name="Guo Z."/>
            <person name="Xu X."/>
            <person name="Zheng Q."/>
            <person name="Li T."/>
            <person name="Kuang S."/>
            <person name="Zhang Z."/>
            <person name="Chen Y."/>
            <person name="Lu X."/>
            <person name="Zhou R."/>
            <person name="Bi D."/>
            <person name="Jin H."/>
        </authorList>
    </citation>
    <scope>NUCLEOTIDE SEQUENCE [LARGE SCALE GENOMIC DNA]</scope>
    <source>
        <strain evidence="2 3">SF7</strain>
    </source>
</reference>
<evidence type="ECO:0000259" key="1">
    <source>
        <dbReference type="PROSITE" id="PS50994"/>
    </source>
</evidence>
<dbReference type="PANTHER" id="PTHR10948:SF23">
    <property type="entry name" value="TRANSPOSASE INSI FOR INSERTION SEQUENCE ELEMENT IS30A-RELATED"/>
    <property type="match status" value="1"/>
</dbReference>
<dbReference type="InterPro" id="IPR053392">
    <property type="entry name" value="Transposase_IS30-like"/>
</dbReference>
<protein>
    <submittedName>
        <fullName evidence="2">Transposase</fullName>
    </submittedName>
</protein>
<dbReference type="InterPro" id="IPR036397">
    <property type="entry name" value="RNaseH_sf"/>
</dbReference>
<dbReference type="Proteomes" id="UP000004978">
    <property type="component" value="Unassembled WGS sequence"/>
</dbReference>
<dbReference type="PANTHER" id="PTHR10948">
    <property type="entry name" value="TRANSPOSASE"/>
    <property type="match status" value="1"/>
</dbReference>
<dbReference type="RefSeq" id="WP_006608357.1">
    <property type="nucleotide sequence ID" value="NZ_AFXA01000003.1"/>
</dbReference>
<dbReference type="InterPro" id="IPR051917">
    <property type="entry name" value="Transposase-Integrase"/>
</dbReference>
<dbReference type="GO" id="GO:0005829">
    <property type="term" value="C:cytosol"/>
    <property type="evidence" value="ECO:0007669"/>
    <property type="project" value="TreeGrafter"/>
</dbReference>
<evidence type="ECO:0000313" key="3">
    <source>
        <dbReference type="Proteomes" id="UP000004978"/>
    </source>
</evidence>
<evidence type="ECO:0000313" key="2">
    <source>
        <dbReference type="EMBL" id="EGV00534.1"/>
    </source>
</evidence>
<proteinExistence type="predicted"/>
<gene>
    <name evidence="2" type="ORF">MCSF7_02746</name>
</gene>
<dbReference type="PROSITE" id="PS50994">
    <property type="entry name" value="INTEGRASE"/>
    <property type="match status" value="1"/>
</dbReference>
<comment type="caution">
    <text evidence="2">The sequence shown here is derived from an EMBL/GenBank/DDBJ whole genome shotgun (WGS) entry which is preliminary data.</text>
</comment>
<dbReference type="AlphaFoldDB" id="F9UJ91"/>
<name>F9UJ91_9BACT</name>
<keyword evidence="3" id="KW-1185">Reference proteome</keyword>
<dbReference type="eggNOG" id="COG2826">
    <property type="taxonomic scope" value="Bacteria"/>
</dbReference>
<dbReference type="NCBIfam" id="NF033563">
    <property type="entry name" value="transpos_IS30"/>
    <property type="match status" value="1"/>
</dbReference>
<sequence length="246" mass="29562">MLLKKFDYSLSKIALIIGINKSSLSREMKLNSGFWGYFADEAEEKSQLRKKWSSYFKMINKFNNYQEFNKQFKKLFDKKTWGVEITHQQILNNFQNIKIPSLRTVFNWINSGFWIIKSSDRLRKKYKKGGKRNNGPIDRLVGKRWVRSFWTRPNNINNRSEFGHWEIDLIIGKKATNSEHLLTFVERKTRFGIIKKVPSKNSWIINLILWDLIKKYRLNVKSITTDNGFEFNKLFYIGYRLKIYIY</sequence>
<dbReference type="SUPFAM" id="SSF53098">
    <property type="entry name" value="Ribonuclease H-like"/>
    <property type="match status" value="1"/>
</dbReference>
<dbReference type="GO" id="GO:0015074">
    <property type="term" value="P:DNA integration"/>
    <property type="evidence" value="ECO:0007669"/>
    <property type="project" value="InterPro"/>
</dbReference>
<feature type="non-terminal residue" evidence="2">
    <location>
        <position position="246"/>
    </location>
</feature>
<dbReference type="GO" id="GO:0004803">
    <property type="term" value="F:transposase activity"/>
    <property type="evidence" value="ECO:0007669"/>
    <property type="project" value="TreeGrafter"/>
</dbReference>
<dbReference type="GO" id="GO:0032196">
    <property type="term" value="P:transposition"/>
    <property type="evidence" value="ECO:0007669"/>
    <property type="project" value="TreeGrafter"/>
</dbReference>
<organism evidence="2 3">
    <name type="scientific">Mycoplasmopsis columbina SF7</name>
    <dbReference type="NCBI Taxonomy" id="1037410"/>
    <lineage>
        <taxon>Bacteria</taxon>
        <taxon>Bacillati</taxon>
        <taxon>Mycoplasmatota</taxon>
        <taxon>Mycoplasmoidales</taxon>
        <taxon>Metamycoplasmataceae</taxon>
        <taxon>Mycoplasmopsis</taxon>
    </lineage>
</organism>
<dbReference type="GO" id="GO:0003676">
    <property type="term" value="F:nucleic acid binding"/>
    <property type="evidence" value="ECO:0007669"/>
    <property type="project" value="InterPro"/>
</dbReference>
<dbReference type="EMBL" id="AFXA01000003">
    <property type="protein sequence ID" value="EGV00534.1"/>
    <property type="molecule type" value="Genomic_DNA"/>
</dbReference>
<dbReference type="InterPro" id="IPR012337">
    <property type="entry name" value="RNaseH-like_sf"/>
</dbReference>